<dbReference type="AlphaFoldDB" id="A0A8S1J438"/>
<dbReference type="GO" id="GO:0032880">
    <property type="term" value="P:regulation of protein localization"/>
    <property type="evidence" value="ECO:0007669"/>
    <property type="project" value="TreeGrafter"/>
</dbReference>
<evidence type="ECO:0000256" key="6">
    <source>
        <dbReference type="ARBA" id="ARBA00022989"/>
    </source>
</evidence>
<dbReference type="GO" id="GO:0035869">
    <property type="term" value="C:ciliary transition zone"/>
    <property type="evidence" value="ECO:0007669"/>
    <property type="project" value="TreeGrafter"/>
</dbReference>
<keyword evidence="7" id="KW-0969">Cilium</keyword>
<comment type="function">
    <text evidence="11">Transmembrane component of the tectonic-like complex, a complex localized at the transition zone of primary cilia and acting as a barrier that prevents diffusion of transmembrane proteins between the cilia and plasma membranes. Required for ciliogenesis and sonic hedgehog/SHH signaling.</text>
</comment>
<accession>A0A8S1J438</accession>
<dbReference type="PANTHER" id="PTHR14605">
    <property type="entry name" value="CHST5 PROTEIN"/>
    <property type="match status" value="1"/>
</dbReference>
<dbReference type="GO" id="GO:0060271">
    <property type="term" value="P:cilium assembly"/>
    <property type="evidence" value="ECO:0007669"/>
    <property type="project" value="TreeGrafter"/>
</dbReference>
<evidence type="ECO:0000256" key="12">
    <source>
        <dbReference type="SAM" id="Phobius"/>
    </source>
</evidence>
<dbReference type="Proteomes" id="UP000708148">
    <property type="component" value="Unassembled WGS sequence"/>
</dbReference>
<keyword evidence="8 12" id="KW-0472">Membrane</keyword>
<protein>
    <recommendedName>
        <fullName evidence="3">Transmembrane protein 231</fullName>
    </recommendedName>
</protein>
<dbReference type="GO" id="GO:0060170">
    <property type="term" value="C:ciliary membrane"/>
    <property type="evidence" value="ECO:0007669"/>
    <property type="project" value="UniProtKB-SubCell"/>
</dbReference>
<proteinExistence type="inferred from homology"/>
<keyword evidence="10" id="KW-0966">Cell projection</keyword>
<evidence type="ECO:0000256" key="8">
    <source>
        <dbReference type="ARBA" id="ARBA00023136"/>
    </source>
</evidence>
<keyword evidence="14" id="KW-1185">Reference proteome</keyword>
<sequence>MVQVYCEAYCRRHHARRLSAANAVLVGGHAAALALACLLAHASGGLWDATRTRVEQPRVAFAYDALLVMEGSTAGSEKVWSSFPGIRSTLGSKLVAAHMQASEHDNNFDGITDQITVDLLAKGVGDVHSLKLLLQFDYRLEVCATRRSCNHTVRAARSSPGSACSRTPVTWFPCAPAFHLRPNGEPVVPDDPN</sequence>
<evidence type="ECO:0000313" key="13">
    <source>
        <dbReference type="EMBL" id="CAD7700551.1"/>
    </source>
</evidence>
<evidence type="ECO:0000256" key="9">
    <source>
        <dbReference type="ARBA" id="ARBA00023180"/>
    </source>
</evidence>
<evidence type="ECO:0000256" key="4">
    <source>
        <dbReference type="ARBA" id="ARBA00022475"/>
    </source>
</evidence>
<comment type="caution">
    <text evidence="13">The sequence shown here is derived from an EMBL/GenBank/DDBJ whole genome shotgun (WGS) entry which is preliminary data.</text>
</comment>
<dbReference type="PANTHER" id="PTHR14605:SF1">
    <property type="entry name" value="TRANSMEMBRANE PROTEIN 231"/>
    <property type="match status" value="1"/>
</dbReference>
<keyword evidence="4" id="KW-1003">Cell membrane</keyword>
<dbReference type="EMBL" id="CAJHUC010001291">
    <property type="protein sequence ID" value="CAD7700551.1"/>
    <property type="molecule type" value="Genomic_DNA"/>
</dbReference>
<evidence type="ECO:0000256" key="1">
    <source>
        <dbReference type="ARBA" id="ARBA00004272"/>
    </source>
</evidence>
<dbReference type="OrthoDB" id="426438at2759"/>
<evidence type="ECO:0000256" key="10">
    <source>
        <dbReference type="ARBA" id="ARBA00023273"/>
    </source>
</evidence>
<keyword evidence="6 12" id="KW-1133">Transmembrane helix</keyword>
<evidence type="ECO:0000256" key="5">
    <source>
        <dbReference type="ARBA" id="ARBA00022692"/>
    </source>
</evidence>
<keyword evidence="5 12" id="KW-0812">Transmembrane</keyword>
<comment type="similarity">
    <text evidence="2">Belongs to the TMEM231 family.</text>
</comment>
<evidence type="ECO:0000256" key="11">
    <source>
        <dbReference type="ARBA" id="ARBA00024803"/>
    </source>
</evidence>
<evidence type="ECO:0000256" key="3">
    <source>
        <dbReference type="ARBA" id="ARBA00015087"/>
    </source>
</evidence>
<dbReference type="InterPro" id="IPR019306">
    <property type="entry name" value="TMEM231"/>
</dbReference>
<dbReference type="Pfam" id="PF10149">
    <property type="entry name" value="TM231"/>
    <property type="match status" value="1"/>
</dbReference>
<organism evidence="13 14">
    <name type="scientific">Ostreobium quekettii</name>
    <dbReference type="NCBI Taxonomy" id="121088"/>
    <lineage>
        <taxon>Eukaryota</taxon>
        <taxon>Viridiplantae</taxon>
        <taxon>Chlorophyta</taxon>
        <taxon>core chlorophytes</taxon>
        <taxon>Ulvophyceae</taxon>
        <taxon>TCBD clade</taxon>
        <taxon>Bryopsidales</taxon>
        <taxon>Ostreobineae</taxon>
        <taxon>Ostreobiaceae</taxon>
        <taxon>Ostreobium</taxon>
    </lineage>
</organism>
<evidence type="ECO:0000313" key="14">
    <source>
        <dbReference type="Proteomes" id="UP000708148"/>
    </source>
</evidence>
<reference evidence="13" key="1">
    <citation type="submission" date="2020-12" db="EMBL/GenBank/DDBJ databases">
        <authorList>
            <person name="Iha C."/>
        </authorList>
    </citation>
    <scope>NUCLEOTIDE SEQUENCE</scope>
</reference>
<evidence type="ECO:0000256" key="2">
    <source>
        <dbReference type="ARBA" id="ARBA00009082"/>
    </source>
</evidence>
<feature type="transmembrane region" description="Helical" evidence="12">
    <location>
        <begin position="21"/>
        <end position="47"/>
    </location>
</feature>
<keyword evidence="9" id="KW-0325">Glycoprotein</keyword>
<evidence type="ECO:0000256" key="7">
    <source>
        <dbReference type="ARBA" id="ARBA00023069"/>
    </source>
</evidence>
<name>A0A8S1J438_9CHLO</name>
<gene>
    <name evidence="13" type="ORF">OSTQU699_LOCUS5910</name>
</gene>
<comment type="subcellular location">
    <subcellularLocation>
        <location evidence="1">Cell projection</location>
        <location evidence="1">Cilium membrane</location>
        <topology evidence="1">Multi-pass membrane protein</topology>
    </subcellularLocation>
</comment>